<comment type="catalytic activity">
    <reaction evidence="9">
        <text>ATP + H2O = ADP + phosphate + H(+)</text>
        <dbReference type="Rhea" id="RHEA:13065"/>
        <dbReference type="ChEBI" id="CHEBI:15377"/>
        <dbReference type="ChEBI" id="CHEBI:15378"/>
        <dbReference type="ChEBI" id="CHEBI:30616"/>
        <dbReference type="ChEBI" id="CHEBI:43474"/>
        <dbReference type="ChEBI" id="CHEBI:456216"/>
        <dbReference type="EC" id="5.6.2.4"/>
    </reaction>
</comment>
<dbReference type="InterPro" id="IPR014016">
    <property type="entry name" value="UvrD-like_ATP-bd"/>
</dbReference>
<dbReference type="Pfam" id="PF00580">
    <property type="entry name" value="UvrD-helicase"/>
    <property type="match status" value="1"/>
</dbReference>
<dbReference type="GO" id="GO:0004386">
    <property type="term" value="F:helicase activity"/>
    <property type="evidence" value="ECO:0007669"/>
    <property type="project" value="UniProtKB-KW"/>
</dbReference>
<evidence type="ECO:0000256" key="4">
    <source>
        <dbReference type="ARBA" id="ARBA00022806"/>
    </source>
</evidence>
<evidence type="ECO:0000256" key="9">
    <source>
        <dbReference type="ARBA" id="ARBA00048988"/>
    </source>
</evidence>
<dbReference type="Gene3D" id="1.10.10.160">
    <property type="match status" value="1"/>
</dbReference>
<keyword evidence="4 10" id="KW-0347">Helicase</keyword>
<evidence type="ECO:0000256" key="7">
    <source>
        <dbReference type="ARBA" id="ARBA00034617"/>
    </source>
</evidence>
<protein>
    <recommendedName>
        <fullName evidence="8">DNA 3'-5' helicase</fullName>
        <ecNumber evidence="8">5.6.2.4</ecNumber>
    </recommendedName>
</protein>
<dbReference type="GO" id="GO:0016787">
    <property type="term" value="F:hydrolase activity"/>
    <property type="evidence" value="ECO:0007669"/>
    <property type="project" value="UniProtKB-KW"/>
</dbReference>
<comment type="caution">
    <text evidence="13">The sequence shown here is derived from an EMBL/GenBank/DDBJ whole genome shotgun (WGS) entry which is preliminary data.</text>
</comment>
<comment type="catalytic activity">
    <reaction evidence="7">
        <text>Couples ATP hydrolysis with the unwinding of duplex DNA by translocating in the 3'-5' direction.</text>
        <dbReference type="EC" id="5.6.2.4"/>
    </reaction>
</comment>
<feature type="domain" description="UvrD-like helicase ATP-binding" evidence="11">
    <location>
        <begin position="9"/>
        <end position="276"/>
    </location>
</feature>
<dbReference type="PROSITE" id="PS51217">
    <property type="entry name" value="UVRD_HELICASE_CTER"/>
    <property type="match status" value="1"/>
</dbReference>
<keyword evidence="6" id="KW-0413">Isomerase</keyword>
<dbReference type="EMBL" id="JASTZU010000047">
    <property type="protein sequence ID" value="MDL4841754.1"/>
    <property type="molecule type" value="Genomic_DNA"/>
</dbReference>
<keyword evidence="2 10" id="KW-0547">Nucleotide-binding</keyword>
<proteinExistence type="inferred from homology"/>
<dbReference type="SUPFAM" id="SSF52540">
    <property type="entry name" value="P-loop containing nucleoside triphosphate hydrolases"/>
    <property type="match status" value="1"/>
</dbReference>
<evidence type="ECO:0000256" key="8">
    <source>
        <dbReference type="ARBA" id="ARBA00034808"/>
    </source>
</evidence>
<keyword evidence="14" id="KW-1185">Reference proteome</keyword>
<evidence type="ECO:0000313" key="14">
    <source>
        <dbReference type="Proteomes" id="UP001235343"/>
    </source>
</evidence>
<dbReference type="PROSITE" id="PS51198">
    <property type="entry name" value="UVRD_HELICASE_ATP_BIND"/>
    <property type="match status" value="1"/>
</dbReference>
<dbReference type="InterPro" id="IPR014017">
    <property type="entry name" value="DNA_helicase_UvrD-like_C"/>
</dbReference>
<dbReference type="CDD" id="cd17932">
    <property type="entry name" value="DEXQc_UvrD"/>
    <property type="match status" value="1"/>
</dbReference>
<dbReference type="PANTHER" id="PTHR11070:SF67">
    <property type="entry name" value="DNA 3'-5' HELICASE"/>
    <property type="match status" value="1"/>
</dbReference>
<evidence type="ECO:0000256" key="6">
    <source>
        <dbReference type="ARBA" id="ARBA00023235"/>
    </source>
</evidence>
<feature type="binding site" evidence="10">
    <location>
        <begin position="30"/>
        <end position="37"/>
    </location>
    <ligand>
        <name>ATP</name>
        <dbReference type="ChEBI" id="CHEBI:30616"/>
    </ligand>
</feature>
<evidence type="ECO:0000256" key="5">
    <source>
        <dbReference type="ARBA" id="ARBA00022840"/>
    </source>
</evidence>
<dbReference type="Gene3D" id="3.40.50.300">
    <property type="entry name" value="P-loop containing nucleotide triphosphate hydrolases"/>
    <property type="match status" value="2"/>
</dbReference>
<evidence type="ECO:0000256" key="1">
    <source>
        <dbReference type="ARBA" id="ARBA00009922"/>
    </source>
</evidence>
<reference evidence="13 14" key="1">
    <citation type="submission" date="2023-06" db="EMBL/GenBank/DDBJ databases">
        <title>Aquibacillus rhizosphaerae LR5S19.</title>
        <authorList>
            <person name="Sun J.-Q."/>
        </authorList>
    </citation>
    <scope>NUCLEOTIDE SEQUENCE [LARGE SCALE GENOMIC DNA]</scope>
    <source>
        <strain evidence="13 14">LR5S19</strain>
    </source>
</reference>
<dbReference type="InterPro" id="IPR000212">
    <property type="entry name" value="DNA_helicase_UvrD/REP"/>
</dbReference>
<keyword evidence="3 10" id="KW-0378">Hydrolase</keyword>
<evidence type="ECO:0000259" key="12">
    <source>
        <dbReference type="PROSITE" id="PS51217"/>
    </source>
</evidence>
<dbReference type="Gene3D" id="1.10.486.10">
    <property type="entry name" value="PCRA, domain 4"/>
    <property type="match status" value="1"/>
</dbReference>
<evidence type="ECO:0000256" key="10">
    <source>
        <dbReference type="PROSITE-ProRule" id="PRU00560"/>
    </source>
</evidence>
<sequence length="686" mass="78652">MIQTDDMLRKLNTYQRDAVLDNSPALLLNAHVGSGKTTVLISKVMYLHLVKEIDLTEMVVLTFTNKAAKEIKDRIKAENSKIKDKDMPYFGTFHSVASKLLSKVLPIQEIGYTNRFTIMDPDELFEMAYRLMIEHRFNIKFKNKLSKRMEAIKNGETLYGNMKREDDIKVLWECMVEEKRKQNKMDFDDLIVHATKLLETGVFTPKWVIIDEFQDCDRAQLALIKAMCGANTNLFVVGDPNQIIYSWRGSEKNIFQNFKRVYDAKEMSLPINYRSSSTILEAAKQFLEDSTELEGVRDEGSKIVVKNHYNPFNEAQYLCDQIKKLTSEGSVSYKDIAIFYRTQRQSKTMEDALIKEKIPVEVSVKKSLKDIPVLHWLVSLLKASINHNDKNNIITALNNKEFGEGLSFAKIRGIINNESDHTSILLDKIIGFLQANVENISEVYDYFALDDYLSPTSSTFLENKTLILDFIDSMKRYIDEKNVALTEGMREYLNSSTLYGLHILKDSIDAEDESVKLMTLHACKGLEFKHVFIVGVNEGSIPLRTSTAEARVEEKRLFFVGITRAKDTLEISYYTNPDDYRVLEGPSRFVDMLPGHIVAKEESKERQVDLQSMRKAIQKNINTQEEVAVLDEARPEEKASDETRVKHEKYGEGIVESEDEDSITVVFEAYGSKTFSKVFTSLEYLG</sequence>
<name>A0ABT7L7C6_9BACI</name>
<dbReference type="EC" id="5.6.2.4" evidence="8"/>
<dbReference type="PANTHER" id="PTHR11070">
    <property type="entry name" value="UVRD / RECB / PCRA DNA HELICASE FAMILY MEMBER"/>
    <property type="match status" value="1"/>
</dbReference>
<dbReference type="Pfam" id="PF13361">
    <property type="entry name" value="UvrD_C"/>
    <property type="match status" value="1"/>
</dbReference>
<organism evidence="13 14">
    <name type="scientific">Aquibacillus rhizosphaerae</name>
    <dbReference type="NCBI Taxonomy" id="3051431"/>
    <lineage>
        <taxon>Bacteria</taxon>
        <taxon>Bacillati</taxon>
        <taxon>Bacillota</taxon>
        <taxon>Bacilli</taxon>
        <taxon>Bacillales</taxon>
        <taxon>Bacillaceae</taxon>
        <taxon>Aquibacillus</taxon>
    </lineage>
</organism>
<dbReference type="Proteomes" id="UP001235343">
    <property type="component" value="Unassembled WGS sequence"/>
</dbReference>
<evidence type="ECO:0000313" key="13">
    <source>
        <dbReference type="EMBL" id="MDL4841754.1"/>
    </source>
</evidence>
<dbReference type="InterPro" id="IPR013986">
    <property type="entry name" value="DExx_box_DNA_helicase_dom_sf"/>
</dbReference>
<accession>A0ABT7L7C6</accession>
<feature type="domain" description="UvrD-like helicase C-terminal" evidence="12">
    <location>
        <begin position="269"/>
        <end position="525"/>
    </location>
</feature>
<evidence type="ECO:0000259" key="11">
    <source>
        <dbReference type="PROSITE" id="PS51198"/>
    </source>
</evidence>
<gene>
    <name evidence="13" type="ORF">QQS35_15040</name>
</gene>
<evidence type="ECO:0000256" key="3">
    <source>
        <dbReference type="ARBA" id="ARBA00022801"/>
    </source>
</evidence>
<keyword evidence="5 10" id="KW-0067">ATP-binding</keyword>
<dbReference type="RefSeq" id="WP_285933036.1">
    <property type="nucleotide sequence ID" value="NZ_JASTZU010000047.1"/>
</dbReference>
<comment type="similarity">
    <text evidence="1">Belongs to the helicase family. UvrD subfamily.</text>
</comment>
<dbReference type="InterPro" id="IPR027417">
    <property type="entry name" value="P-loop_NTPase"/>
</dbReference>
<evidence type="ECO:0000256" key="2">
    <source>
        <dbReference type="ARBA" id="ARBA00022741"/>
    </source>
</evidence>